<evidence type="ECO:0000256" key="5">
    <source>
        <dbReference type="SAM" id="MobiDB-lite"/>
    </source>
</evidence>
<keyword evidence="3" id="KW-0539">Nucleus</keyword>
<evidence type="ECO:0000313" key="7">
    <source>
        <dbReference type="Proteomes" id="UP000291116"/>
    </source>
</evidence>
<evidence type="ECO:0000256" key="2">
    <source>
        <dbReference type="ARBA" id="ARBA00023172"/>
    </source>
</evidence>
<dbReference type="GO" id="GO:0000709">
    <property type="term" value="P:meiotic joint molecule formation"/>
    <property type="evidence" value="ECO:0007669"/>
    <property type="project" value="TreeGrafter"/>
</dbReference>
<comment type="subcellular location">
    <subcellularLocation>
        <location evidence="1">Nucleus</location>
    </subcellularLocation>
</comment>
<organism evidence="6 7">
    <name type="scientific">Pseudo-nitzschia multistriata</name>
    <dbReference type="NCBI Taxonomy" id="183589"/>
    <lineage>
        <taxon>Eukaryota</taxon>
        <taxon>Sar</taxon>
        <taxon>Stramenopiles</taxon>
        <taxon>Ochrophyta</taxon>
        <taxon>Bacillariophyta</taxon>
        <taxon>Bacillariophyceae</taxon>
        <taxon>Bacillariophycidae</taxon>
        <taxon>Bacillariales</taxon>
        <taxon>Bacillariaceae</taxon>
        <taxon>Pseudo-nitzschia</taxon>
    </lineage>
</organism>
<feature type="region of interest" description="Disordered" evidence="5">
    <location>
        <begin position="1"/>
        <end position="103"/>
    </location>
</feature>
<dbReference type="GO" id="GO:0010774">
    <property type="term" value="P:meiotic strand invasion involved in reciprocal meiotic recombination"/>
    <property type="evidence" value="ECO:0007669"/>
    <property type="project" value="TreeGrafter"/>
</dbReference>
<dbReference type="GO" id="GO:0003690">
    <property type="term" value="F:double-stranded DNA binding"/>
    <property type="evidence" value="ECO:0007669"/>
    <property type="project" value="TreeGrafter"/>
</dbReference>
<dbReference type="GO" id="GO:0007129">
    <property type="term" value="P:homologous chromosome pairing at meiosis"/>
    <property type="evidence" value="ECO:0007669"/>
    <property type="project" value="TreeGrafter"/>
</dbReference>
<feature type="region of interest" description="Disordered" evidence="5">
    <location>
        <begin position="439"/>
        <end position="466"/>
    </location>
</feature>
<keyword evidence="2" id="KW-0233">DNA recombination</keyword>
<evidence type="ECO:0000256" key="4">
    <source>
        <dbReference type="ARBA" id="ARBA00023254"/>
    </source>
</evidence>
<feature type="compositionally biased region" description="Basic and acidic residues" evidence="5">
    <location>
        <begin position="451"/>
        <end position="466"/>
    </location>
</feature>
<dbReference type="GO" id="GO:0000794">
    <property type="term" value="C:condensed nuclear chromosome"/>
    <property type="evidence" value="ECO:0007669"/>
    <property type="project" value="TreeGrafter"/>
</dbReference>
<dbReference type="Proteomes" id="UP000291116">
    <property type="component" value="Unassembled WGS sequence"/>
</dbReference>
<reference evidence="6 7" key="1">
    <citation type="submission" date="2019-01" db="EMBL/GenBank/DDBJ databases">
        <authorList>
            <person name="Ferrante I. M."/>
        </authorList>
    </citation>
    <scope>NUCLEOTIDE SEQUENCE [LARGE SCALE GENOMIC DNA]</scope>
    <source>
        <strain evidence="6 7">B856</strain>
    </source>
</reference>
<protein>
    <submittedName>
        <fullName evidence="6">Uncharacterized protein</fullName>
    </submittedName>
</protein>
<evidence type="ECO:0000256" key="1">
    <source>
        <dbReference type="ARBA" id="ARBA00004123"/>
    </source>
</evidence>
<proteinExistence type="predicted"/>
<keyword evidence="7" id="KW-1185">Reference proteome</keyword>
<evidence type="ECO:0000256" key="3">
    <source>
        <dbReference type="ARBA" id="ARBA00023242"/>
    </source>
</evidence>
<evidence type="ECO:0000313" key="6">
    <source>
        <dbReference type="EMBL" id="VEU34315.1"/>
    </source>
</evidence>
<dbReference type="OrthoDB" id="46724at2759"/>
<gene>
    <name evidence="6" type="ORF">PSNMU_V1.4_AUG-EV-PASAV3_0010180</name>
</gene>
<dbReference type="EMBL" id="CAACVS010000025">
    <property type="protein sequence ID" value="VEU34315.1"/>
    <property type="molecule type" value="Genomic_DNA"/>
</dbReference>
<feature type="compositionally biased region" description="Polar residues" evidence="5">
    <location>
        <begin position="71"/>
        <end position="90"/>
    </location>
</feature>
<sequence length="674" mass="74768">MGRGKSKASKKQKVSECNNMKDDQNASVLNNEEEERKKNQEQDREESEPIIALKAINTGKSENQGHGEEVNTATADSDSGTPPSNDYGRSNNDEDQDEETSEVWDIIRVIPTAEEKIVCRYENCTNQAVATWASNLAPDDKWSLCEKCQLEDFGGWPEGVDPIERKSDLSNFEMEDTTKNGKSIVATIDGNFYSEDHKESPSQGESIDDTSIPIISTPSAAVCMSTQDEPEEMNSGEEAFELSRIVSLQKLLGNPIKCHDQDCNLPACSVYTSKADPKKWYYCVDCQERDFGGWPPPKELPVDYLEPKYLQIIATKCSKKRNPAMPSFNSHCVTPLPISPHPPKGIASASEKVNGKEKPTKFSAAALARHAKWQADAKKLGVNRIVVKKEEAKKVVFDALYDAFRPMNINGIYMTLKKMVPSPVLNAALEDMSMTFDGGNVFDGSDDEDNDKEKEGKGAPEKKPELKESYSGSLVFKAGRNAKSNLYYVDYTKMKEMDGDVRQELASKTAIAEGEYKDLTFAFKQAATRSKQLLSEPTNDELVCLLIEAEKAVVALTDSVNDAKALLVNEGHKNKLKRRIQSMAGHYRKRKQLCCSFLCALEEVSDGAISKKKCLSGDGQIPLDSDESIIKSAIAYAKSKKHQKTRKATLADDKFIGVILDSQGMVKRSYVDEK</sequence>
<keyword evidence="4" id="KW-0469">Meiosis</keyword>
<dbReference type="PANTHER" id="PTHR15938">
    <property type="entry name" value="TBP-1 INTERACTING PROTEIN"/>
    <property type="match status" value="1"/>
</dbReference>
<feature type="compositionally biased region" description="Acidic residues" evidence="5">
    <location>
        <begin position="93"/>
        <end position="102"/>
    </location>
</feature>
<feature type="compositionally biased region" description="Basic residues" evidence="5">
    <location>
        <begin position="1"/>
        <end position="12"/>
    </location>
</feature>
<name>A0A448YX05_9STRA</name>
<accession>A0A448YX05</accession>
<dbReference type="GO" id="GO:0120231">
    <property type="term" value="C:DNA recombinase auxiliary factor complex"/>
    <property type="evidence" value="ECO:0007669"/>
    <property type="project" value="TreeGrafter"/>
</dbReference>
<dbReference type="GO" id="GO:0120230">
    <property type="term" value="F:recombinase activator activity"/>
    <property type="evidence" value="ECO:0007669"/>
    <property type="project" value="TreeGrafter"/>
</dbReference>
<dbReference type="PANTHER" id="PTHR15938:SF0">
    <property type="entry name" value="HOMOLOGOUS-PAIRING PROTEIN 2 HOMOLOG"/>
    <property type="match status" value="1"/>
</dbReference>
<dbReference type="AlphaFoldDB" id="A0A448YX05"/>